<evidence type="ECO:0000313" key="2">
    <source>
        <dbReference type="EMBL" id="KAF8879527.1"/>
    </source>
</evidence>
<dbReference type="EMBL" id="JADNYJ010000124">
    <property type="protein sequence ID" value="KAF8882324.1"/>
    <property type="molecule type" value="Genomic_DNA"/>
</dbReference>
<dbReference type="EMBL" id="JADNYJ010000148">
    <property type="protein sequence ID" value="KAF8879527.1"/>
    <property type="molecule type" value="Genomic_DNA"/>
</dbReference>
<accession>A0A9P5NDT3</accession>
<keyword evidence="4" id="KW-1185">Reference proteome</keyword>
<feature type="compositionally biased region" description="Acidic residues" evidence="1">
    <location>
        <begin position="80"/>
        <end position="96"/>
    </location>
</feature>
<evidence type="ECO:0000313" key="3">
    <source>
        <dbReference type="EMBL" id="KAF8882324.1"/>
    </source>
</evidence>
<feature type="region of interest" description="Disordered" evidence="1">
    <location>
        <begin position="129"/>
        <end position="151"/>
    </location>
</feature>
<organism evidence="2 4">
    <name type="scientific">Gymnopilus junonius</name>
    <name type="common">Spectacular rustgill mushroom</name>
    <name type="synonym">Gymnopilus spectabilis subsp. junonius</name>
    <dbReference type="NCBI Taxonomy" id="109634"/>
    <lineage>
        <taxon>Eukaryota</taxon>
        <taxon>Fungi</taxon>
        <taxon>Dikarya</taxon>
        <taxon>Basidiomycota</taxon>
        <taxon>Agaricomycotina</taxon>
        <taxon>Agaricomycetes</taxon>
        <taxon>Agaricomycetidae</taxon>
        <taxon>Agaricales</taxon>
        <taxon>Agaricineae</taxon>
        <taxon>Hymenogastraceae</taxon>
        <taxon>Gymnopilus</taxon>
    </lineage>
</organism>
<dbReference type="Proteomes" id="UP000724874">
    <property type="component" value="Unassembled WGS sequence"/>
</dbReference>
<dbReference type="AlphaFoldDB" id="A0A9P5NDT3"/>
<proteinExistence type="predicted"/>
<protein>
    <submittedName>
        <fullName evidence="2">Uncharacterized protein</fullName>
    </submittedName>
</protein>
<gene>
    <name evidence="3" type="ORF">CPB84DRAFT_1791015</name>
    <name evidence="2" type="ORF">CPB84DRAFT_1793265</name>
</gene>
<feature type="compositionally biased region" description="Polar residues" evidence="1">
    <location>
        <begin position="1"/>
        <end position="10"/>
    </location>
</feature>
<comment type="caution">
    <text evidence="2">The sequence shown here is derived from an EMBL/GenBank/DDBJ whole genome shotgun (WGS) entry which is preliminary data.</text>
</comment>
<feature type="region of interest" description="Disordered" evidence="1">
    <location>
        <begin position="1"/>
        <end position="34"/>
    </location>
</feature>
<name>A0A9P5NDT3_GYMJU</name>
<sequence>MFFTPHSQVTFKKRPRHQHPQHSRLRTNPPHLHSLMKGHSGAWKMRRSRKCARAHGWLDRPLKLTTLKLWKLGRTRICEGEGDGDDGAAAEEEEVEDGQREEVEAEALRRALEGVPKTSMLRLTACRREQSRVAARTTDRESDDPTPPALLTNSVIDHHRSSNIIVKKRAERGILSSTMAGSMKGRVFMFNLKQG</sequence>
<feature type="region of interest" description="Disordered" evidence="1">
    <location>
        <begin position="80"/>
        <end position="101"/>
    </location>
</feature>
<evidence type="ECO:0000313" key="4">
    <source>
        <dbReference type="Proteomes" id="UP000724874"/>
    </source>
</evidence>
<feature type="compositionally biased region" description="Basic residues" evidence="1">
    <location>
        <begin position="11"/>
        <end position="25"/>
    </location>
</feature>
<reference evidence="2" key="1">
    <citation type="submission" date="2020-11" db="EMBL/GenBank/DDBJ databases">
        <authorList>
            <consortium name="DOE Joint Genome Institute"/>
            <person name="Ahrendt S."/>
            <person name="Riley R."/>
            <person name="Andreopoulos W."/>
            <person name="LaButti K."/>
            <person name="Pangilinan J."/>
            <person name="Ruiz-duenas F.J."/>
            <person name="Barrasa J.M."/>
            <person name="Sanchez-Garcia M."/>
            <person name="Camarero S."/>
            <person name="Miyauchi S."/>
            <person name="Serrano A."/>
            <person name="Linde D."/>
            <person name="Babiker R."/>
            <person name="Drula E."/>
            <person name="Ayuso-Fernandez I."/>
            <person name="Pacheco R."/>
            <person name="Padilla G."/>
            <person name="Ferreira P."/>
            <person name="Barriuso J."/>
            <person name="Kellner H."/>
            <person name="Castanera R."/>
            <person name="Alfaro M."/>
            <person name="Ramirez L."/>
            <person name="Pisabarro A.G."/>
            <person name="Kuo A."/>
            <person name="Tritt A."/>
            <person name="Lipzen A."/>
            <person name="He G."/>
            <person name="Yan M."/>
            <person name="Ng V."/>
            <person name="Cullen D."/>
            <person name="Martin F."/>
            <person name="Rosso M.-N."/>
            <person name="Henrissat B."/>
            <person name="Hibbett D."/>
            <person name="Martinez A.T."/>
            <person name="Grigoriev I.V."/>
        </authorList>
    </citation>
    <scope>NUCLEOTIDE SEQUENCE</scope>
    <source>
        <strain evidence="2">AH 44721</strain>
    </source>
</reference>
<evidence type="ECO:0000256" key="1">
    <source>
        <dbReference type="SAM" id="MobiDB-lite"/>
    </source>
</evidence>